<evidence type="ECO:0000256" key="4">
    <source>
        <dbReference type="ARBA" id="ARBA00023069"/>
    </source>
</evidence>
<evidence type="ECO:0000256" key="3">
    <source>
        <dbReference type="ARBA" id="ARBA00022737"/>
    </source>
</evidence>
<dbReference type="EMBL" id="BRZM01001891">
    <property type="protein sequence ID" value="GLD73923.1"/>
    <property type="molecule type" value="Genomic_DNA"/>
</dbReference>
<dbReference type="GO" id="GO:0030992">
    <property type="term" value="C:intraciliary transport particle B"/>
    <property type="evidence" value="ECO:0007669"/>
    <property type="project" value="TreeGrafter"/>
</dbReference>
<dbReference type="GO" id="GO:0042073">
    <property type="term" value="P:intraciliary transport"/>
    <property type="evidence" value="ECO:0007669"/>
    <property type="project" value="TreeGrafter"/>
</dbReference>
<comment type="subcellular location">
    <subcellularLocation>
        <location evidence="1">Cell projection</location>
        <location evidence="1">Cilium</location>
    </subcellularLocation>
</comment>
<evidence type="ECO:0000259" key="6">
    <source>
        <dbReference type="Pfam" id="PF24762"/>
    </source>
</evidence>
<sequence length="739" mass="84659">MYKKNRMFDDVIRLVAKHHPDLLTETHLHLAKELEAESRFSEAEYHFMEAEEWKAAVHMYRVNDMWEDAYRVAKSHGGAGAQKQVAYLWARSLGGEAAVKLLNKFGLLEYAIEFASDNFSFDFAFDLARLSCKEKIPEIHLKHAIYLEDEGKFSEAEVEFIKAGKPKEAVFMYVHNKDWANAQRVAEGHDPESVSEVLAGQAKFCFEQKDFQKAEAFLLRAQRPELAVKYYKDADMWSDAMRICKEYLPNKLSMLQEEYERETSKKGIRGVEGLLEQAREWEQSGEYSRAVECYLKVKDDANTALMEKCWMKAAELSIKFLSGDRAVEVIQVVGPRLTHLRKYNAAAELYLNMDLIKEAIDVFIEGEEWNKAKRVAKELEPRYEDYVDQKYKEHLKNQGKVDSLVGVDVMAALDMYAERGQWEKCLDTASKQNFKILHKYVALYATHLIKEEDAPKALQLYVQHGAPPNPQNFNIYKRLFLDLINLPDTDGPESYRMWADLRNFLLQLCENMSKSAEANSPAHEDFEQMLLIAHYYATRSAAKGVEQLISVAAKLSVSLLRHTELVPADKAFYEAGLACRAVGWENMAFIFLNHFLDLCDAIDEGTLDALDHSDFLDTDIPFEVPVPNKLCVTDAQREQIRDWVLMVSMDHRLEQVLPRDERNSYEASLVAANTGLRSLPCVLSGYPVLRNKIEFSSGGKAVNKEDWNKFLIQSPECQDVLKFISQWCGGLPASGFSFH</sequence>
<keyword evidence="3" id="KW-0677">Repeat</keyword>
<dbReference type="InterPro" id="IPR056168">
    <property type="entry name" value="TPR_IF140/IFT172/WDR19"/>
</dbReference>
<reference evidence="7" key="1">
    <citation type="submission" date="2022-08" db="EMBL/GenBank/DDBJ databases">
        <title>Genome sequencing of akame (Lates japonicus).</title>
        <authorList>
            <person name="Hashiguchi Y."/>
            <person name="Takahashi H."/>
        </authorList>
    </citation>
    <scope>NUCLEOTIDE SEQUENCE</scope>
    <source>
        <strain evidence="7">Kochi</strain>
    </source>
</reference>
<dbReference type="PANTHER" id="PTHR15722:SF2">
    <property type="entry name" value="INTRAFLAGELLAR TRANSPORT PROTEIN 172 HOMOLOG"/>
    <property type="match status" value="1"/>
</dbReference>
<accession>A0AAD3RLV9</accession>
<dbReference type="GO" id="GO:0036064">
    <property type="term" value="C:ciliary basal body"/>
    <property type="evidence" value="ECO:0007669"/>
    <property type="project" value="TreeGrafter"/>
</dbReference>
<evidence type="ECO:0000313" key="8">
    <source>
        <dbReference type="Proteomes" id="UP001279410"/>
    </source>
</evidence>
<gene>
    <name evidence="7" type="ORF">AKAME5_002524900</name>
</gene>
<evidence type="ECO:0000313" key="7">
    <source>
        <dbReference type="EMBL" id="GLD73923.1"/>
    </source>
</evidence>
<keyword evidence="4" id="KW-0969">Cilium</keyword>
<proteinExistence type="predicted"/>
<feature type="domain" description="IF140/IFT172/WDR19 TPR" evidence="6">
    <location>
        <begin position="28"/>
        <end position="215"/>
    </location>
</feature>
<keyword evidence="8" id="KW-1185">Reference proteome</keyword>
<dbReference type="FunFam" id="1.25.40.470:FF:000012">
    <property type="entry name" value="intraflagellar transport protein 172 homolog"/>
    <property type="match status" value="1"/>
</dbReference>
<dbReference type="Pfam" id="PF24762">
    <property type="entry name" value="TPR_IF140-IFT172"/>
    <property type="match status" value="1"/>
</dbReference>
<dbReference type="Proteomes" id="UP001279410">
    <property type="component" value="Unassembled WGS sequence"/>
</dbReference>
<evidence type="ECO:0000256" key="1">
    <source>
        <dbReference type="ARBA" id="ARBA00004138"/>
    </source>
</evidence>
<name>A0AAD3RLV9_LATJO</name>
<evidence type="ECO:0000256" key="2">
    <source>
        <dbReference type="ARBA" id="ARBA00022574"/>
    </source>
</evidence>
<dbReference type="GO" id="GO:0005930">
    <property type="term" value="C:axoneme"/>
    <property type="evidence" value="ECO:0007669"/>
    <property type="project" value="TreeGrafter"/>
</dbReference>
<dbReference type="AlphaFoldDB" id="A0AAD3RLV9"/>
<organism evidence="7 8">
    <name type="scientific">Lates japonicus</name>
    <name type="common">Japanese lates</name>
    <dbReference type="NCBI Taxonomy" id="270547"/>
    <lineage>
        <taxon>Eukaryota</taxon>
        <taxon>Metazoa</taxon>
        <taxon>Chordata</taxon>
        <taxon>Craniata</taxon>
        <taxon>Vertebrata</taxon>
        <taxon>Euteleostomi</taxon>
        <taxon>Actinopterygii</taxon>
        <taxon>Neopterygii</taxon>
        <taxon>Teleostei</taxon>
        <taxon>Neoteleostei</taxon>
        <taxon>Acanthomorphata</taxon>
        <taxon>Carangaria</taxon>
        <taxon>Carangaria incertae sedis</taxon>
        <taxon>Centropomidae</taxon>
        <taxon>Lates</taxon>
    </lineage>
</organism>
<dbReference type="Gene3D" id="1.25.40.470">
    <property type="match status" value="2"/>
</dbReference>
<comment type="caution">
    <text evidence="7">The sequence shown here is derived from an EMBL/GenBank/DDBJ whole genome shotgun (WGS) entry which is preliminary data.</text>
</comment>
<protein>
    <submittedName>
        <fullName evidence="7">Intraflagellar transport protein 172 homolog</fullName>
    </submittedName>
</protein>
<keyword evidence="5" id="KW-0966">Cell projection</keyword>
<evidence type="ECO:0000256" key="5">
    <source>
        <dbReference type="ARBA" id="ARBA00023273"/>
    </source>
</evidence>
<dbReference type="PANTHER" id="PTHR15722">
    <property type="entry name" value="IFT140/172-RELATED"/>
    <property type="match status" value="1"/>
</dbReference>
<keyword evidence="2" id="KW-0853">WD repeat</keyword>